<dbReference type="PROSITE" id="PS52019">
    <property type="entry name" value="PKS_MFAS_DH"/>
    <property type="match status" value="1"/>
</dbReference>
<dbReference type="PROSITE" id="PS52004">
    <property type="entry name" value="KS3_2"/>
    <property type="match status" value="1"/>
</dbReference>
<feature type="domain" description="PKS/mFAS DH" evidence="10">
    <location>
        <begin position="932"/>
        <end position="1240"/>
    </location>
</feature>
<dbReference type="InterPro" id="IPR049900">
    <property type="entry name" value="PKS_mFAS_DH"/>
</dbReference>
<dbReference type="InterPro" id="IPR014031">
    <property type="entry name" value="Ketoacyl_synth_C"/>
</dbReference>
<reference evidence="11" key="1">
    <citation type="submission" date="2023-06" db="EMBL/GenBank/DDBJ databases">
        <title>Genome-scale phylogeny and comparative genomics of the fungal order Sordariales.</title>
        <authorList>
            <consortium name="Lawrence Berkeley National Laboratory"/>
            <person name="Hensen N."/>
            <person name="Bonometti L."/>
            <person name="Westerberg I."/>
            <person name="Brannstrom I.O."/>
            <person name="Guillou S."/>
            <person name="Cros-Aarteil S."/>
            <person name="Calhoun S."/>
            <person name="Haridas S."/>
            <person name="Kuo A."/>
            <person name="Mondo S."/>
            <person name="Pangilinan J."/>
            <person name="Riley R."/>
            <person name="LaButti K."/>
            <person name="Andreopoulos B."/>
            <person name="Lipzen A."/>
            <person name="Chen C."/>
            <person name="Yanf M."/>
            <person name="Daum C."/>
            <person name="Ng V."/>
            <person name="Clum A."/>
            <person name="Steindorff A."/>
            <person name="Ohm R."/>
            <person name="Martin F."/>
            <person name="Silar P."/>
            <person name="Natvig D."/>
            <person name="Lalanne C."/>
            <person name="Gautier V."/>
            <person name="Ament-velasquez S.L."/>
            <person name="Kruys A."/>
            <person name="Hutchinson M.I."/>
            <person name="Powell A.J."/>
            <person name="Barry K."/>
            <person name="Miller A.N."/>
            <person name="Grigoriev I.V."/>
            <person name="Debuchy R."/>
            <person name="Gladieux P."/>
            <person name="Thoren M.H."/>
            <person name="Johannesson H."/>
        </authorList>
    </citation>
    <scope>NUCLEOTIDE SEQUENCE</scope>
    <source>
        <strain evidence="11">SMH3391-2</strain>
    </source>
</reference>
<organism evidence="11 12">
    <name type="scientific">Bombardia bombarda</name>
    <dbReference type="NCBI Taxonomy" id="252184"/>
    <lineage>
        <taxon>Eukaryota</taxon>
        <taxon>Fungi</taxon>
        <taxon>Dikarya</taxon>
        <taxon>Ascomycota</taxon>
        <taxon>Pezizomycotina</taxon>
        <taxon>Sordariomycetes</taxon>
        <taxon>Sordariomycetidae</taxon>
        <taxon>Sordariales</taxon>
        <taxon>Lasiosphaeriaceae</taxon>
        <taxon>Bombardia</taxon>
    </lineage>
</organism>
<dbReference type="SMART" id="SM00826">
    <property type="entry name" value="PKS_DH"/>
    <property type="match status" value="1"/>
</dbReference>
<dbReference type="PROSITE" id="PS50075">
    <property type="entry name" value="CARRIER"/>
    <property type="match status" value="1"/>
</dbReference>
<evidence type="ECO:0000259" key="8">
    <source>
        <dbReference type="PROSITE" id="PS50075"/>
    </source>
</evidence>
<dbReference type="InterPro" id="IPR020843">
    <property type="entry name" value="ER"/>
</dbReference>
<evidence type="ECO:0000259" key="9">
    <source>
        <dbReference type="PROSITE" id="PS52004"/>
    </source>
</evidence>
<dbReference type="InterPro" id="IPR001227">
    <property type="entry name" value="Ac_transferase_dom_sf"/>
</dbReference>
<dbReference type="GO" id="GO:0030639">
    <property type="term" value="P:polyketide biosynthetic process"/>
    <property type="evidence" value="ECO:0007669"/>
    <property type="project" value="UniProtKB-ARBA"/>
</dbReference>
<dbReference type="Pfam" id="PF13602">
    <property type="entry name" value="ADH_zinc_N_2"/>
    <property type="match status" value="1"/>
</dbReference>
<dbReference type="Pfam" id="PF08659">
    <property type="entry name" value="KR"/>
    <property type="match status" value="1"/>
</dbReference>
<dbReference type="InterPro" id="IPR006162">
    <property type="entry name" value="Ppantetheine_attach_site"/>
</dbReference>
<dbReference type="CDD" id="cd00833">
    <property type="entry name" value="PKS"/>
    <property type="match status" value="1"/>
</dbReference>
<dbReference type="Pfam" id="PF00698">
    <property type="entry name" value="Acyl_transf_1"/>
    <property type="match status" value="1"/>
</dbReference>
<dbReference type="Pfam" id="PF23114">
    <property type="entry name" value="NAD-bd_HRPKS_sdrA"/>
    <property type="match status" value="1"/>
</dbReference>
<dbReference type="Gene3D" id="3.10.129.110">
    <property type="entry name" value="Polyketide synthase dehydratase"/>
    <property type="match status" value="1"/>
</dbReference>
<dbReference type="InterPro" id="IPR016039">
    <property type="entry name" value="Thiolase-like"/>
</dbReference>
<dbReference type="Pfam" id="PF21089">
    <property type="entry name" value="PKS_DH_N"/>
    <property type="match status" value="1"/>
</dbReference>
<dbReference type="Gene3D" id="3.30.70.3290">
    <property type="match status" value="1"/>
</dbReference>
<dbReference type="SUPFAM" id="SSF50129">
    <property type="entry name" value="GroES-like"/>
    <property type="match status" value="1"/>
</dbReference>
<evidence type="ECO:0000256" key="7">
    <source>
        <dbReference type="SAM" id="MobiDB-lite"/>
    </source>
</evidence>
<dbReference type="SUPFAM" id="SSF47336">
    <property type="entry name" value="ACP-like"/>
    <property type="match status" value="1"/>
</dbReference>
<dbReference type="Pfam" id="PF14765">
    <property type="entry name" value="PS-DH"/>
    <property type="match status" value="1"/>
</dbReference>
<dbReference type="InterPro" id="IPR042104">
    <property type="entry name" value="PKS_dehydratase_sf"/>
</dbReference>
<evidence type="ECO:0000256" key="4">
    <source>
        <dbReference type="ARBA" id="ARBA00023002"/>
    </source>
</evidence>
<evidence type="ECO:0000313" key="12">
    <source>
        <dbReference type="Proteomes" id="UP001174934"/>
    </source>
</evidence>
<dbReference type="InterPro" id="IPR036736">
    <property type="entry name" value="ACP-like_sf"/>
</dbReference>
<protein>
    <submittedName>
        <fullName evidence="11">Uncharacterized protein</fullName>
    </submittedName>
</protein>
<dbReference type="SMART" id="SM00825">
    <property type="entry name" value="PKS_KS"/>
    <property type="match status" value="1"/>
</dbReference>
<dbReference type="InterPro" id="IPR020807">
    <property type="entry name" value="PKS_DH"/>
</dbReference>
<dbReference type="Pfam" id="PF00109">
    <property type="entry name" value="ketoacyl-synt"/>
    <property type="match status" value="1"/>
</dbReference>
<dbReference type="InterPro" id="IPR009081">
    <property type="entry name" value="PP-bd_ACP"/>
</dbReference>
<dbReference type="InterPro" id="IPR014043">
    <property type="entry name" value="Acyl_transferase_dom"/>
</dbReference>
<dbReference type="InterPro" id="IPR016036">
    <property type="entry name" value="Malonyl_transacylase_ACP-bd"/>
</dbReference>
<dbReference type="InterPro" id="IPR036291">
    <property type="entry name" value="NAD(P)-bd_dom_sf"/>
</dbReference>
<dbReference type="Pfam" id="PF08240">
    <property type="entry name" value="ADH_N"/>
    <property type="match status" value="1"/>
</dbReference>
<dbReference type="SMART" id="SM00829">
    <property type="entry name" value="PKS_ER"/>
    <property type="match status" value="1"/>
</dbReference>
<gene>
    <name evidence="11" type="ORF">B0T17DRAFT_485578</name>
</gene>
<dbReference type="Gene3D" id="1.10.1200.10">
    <property type="entry name" value="ACP-like"/>
    <property type="match status" value="1"/>
</dbReference>
<sequence length="2453" mass="264508">MASPQLSQEPVAIIGFACRLPGGNTNPHKLWEFLERGGIASNKVPKSRFNIDGHYDGSHKPRTMRPLGGMFLEDTDPADFDASFFEISRGEAISMDPNQRQMLEVVFEGLENAGITLESLDGAPVGCFVGSYASDYGAMQDRDPEDKPASITVGVGRAIKANRLSHFLNIKGPSMTIDTACSGSLVGLDIACRYLQTREIDSAIIATSNLYLNPEHVMDLGAVGNAHSPSGLCHTFDVSADGYVKAEAVSTIIVKRLSDAIRDRDPIRAIVRGSSTNSDGRTPGIASPSAEAQAAAIRAAYTNAGITDLNATTYLECHGTGTQAGDPTEVKGAASVFGETRSADKPLIIGSIKSNVGHAEPAAGISGLMKTILAIEKGIIPGNPTFENPSPKIDFAGLKVKATRTAIPWPETGLRRASVNSFGYGGSNAHVILEQAVIPGGPSHVSSYVSDADAFSLDDDDEDASHPYTLVVSANDNASLRANIKSLVNHLIKPGVKVNLADLAYTLSERRTKLWHRAFITARNTDIDENAFVLGKKNSETPRIGFVFTGQGAQWPQMGKYLLEFFPWVRTVLQELDDVLQSLPNPPSWSLIKELSEARSAEHLRQPEFSQPLVTALQLAIVAVLERWGIKPQASVGHSSGEIAAAYVAGFLDRAGAIKAAFYRGRAAVNRKEEAESDVGMLAVGLGAEALSPFLEKYEGQAWIACFNSGSSLTVSGRRPALEALAADVKAAGHFARLLQVDLAYHSELMGVIGDEYEQLLETNFSSLEGSADVTMFSSVTGAKKTTTADALYWKANMVSPVRFDEALKSMLSEDNAPNFLIEIGPSGALAGPVSQILKALPNGADIAYTPAWARGANAEKAIFDLAGRLFVAGGPVSLAHVNQYAPGETTADDKLPATITDLPNYVWNHSVKYWHENAASKDWRFKEYVNHDLLGSKVLGTTWKAPTWRKLLNIADVPWLKDHKMGADVLMPGAGFITMALEALYQKTRSLAPEDVVINSPNELSYKFRNIRFDKALVLEEDKDAVILLSLSQVPGSKDWHEFRISSNTDDVYIEHCSGLVRVQDALDEVLDEADRAPLRFPTSGKVWYKAQTEAGYGFGPDFQKLLKVESISGQRNGRSLVSLSEPKSKWDPQSYYPVHPASLDGCFQTVTPSLWSGERSSLNAVLVPSILDDLIINKVPAGLQEGLSLANSEYSGRGRLEEAKSYFANCSVYDSKTGALLVQMSGLRFAKLDVIQKPDPHVFDTVSWKPDITFLSQDKWARLDSATSETEVSTIIDLVAHKKPALKVLEVSLDPADASSIWFETEDESARIAYVQYDFASSDAKDLIGIQSKYESKRNSSFLLVNPTEESLGLPADSVYDLAIVRVTEKAGADLASFIKNLKTHVASDGYTLVVQQSAAPSSVDSVARTPEIQVDESESLVSPGSPSEAETPSESSASLAASGLLPLDTPASYISEITTPGDVGELKQQYLDSHEAAASINKILSSSATLQSTFEAHDFSSILQIAARNGSPAWSLYTAKAGQEANHSAGNLHVVRLSEATPALEPSLRAVFEASGWAVTEEALAASATTTNAPAGAVALILDELHASVLTQITEAQWEALKTLISSGNNLLWVTKGAQYKVTDPYNALVHGLFRVARREDASTKLTVLDVESAASPATSWAINAVLGALPTGKTDAKAVVETEFTERDGVLYVHRVVPDVAVNALKRAEKEGSEPVVGSLHENKAAIQLRAERLGTFQGLTWTETDVDEVPVEAGKIEVEVQAVGVNFKDVAVTMGLVPENEYTTGYEAAGIVKRLGPGVTKFKVGDRVCFLNGGSYANRLQVTTGRTHIIPDWMSFEDAATIPSVYLCSIYSLFDIANLQEGQSVLIHSASGGVGIACIQLAQYKKAEIYVTVGTEEKRKFLEDNYGIPRSRMFSSRNTKFAKEILQATNGRGIDVIINSLTGDLLDASWRIVADGGTLVEIGKKDIVDRNTLSMEPFDRNCSFRAMDFSYTQNIVDPLIERLLDQIFELVDGGHIKAIHPITTFSFDAIPAALAYIRSGRHIGKVVISDGDKTDVQVPIRQATRNLALRSDASYLIVGGLKGLCGSLAIHMARHGARHIIVCSRSGVNDEASQKTVVNCAAYGCEVVEAKGDVADADFINKVFTEATPRIAGIIQGAMILRDKPYETMTVDDYHTAIHAKVTGTWNLHEASNKQEQPLDFFTLLSSISGIVGNKGQANYSAGNTFLDAFADYRQSLGLRANSVDLGLIEDVGYVAEQDGFEARFDKRSWTPITEGTLRKILSYSVLQQDDKPINAGSRTQLITGIGFPLPDDSDLVREPRFGYLFQSASGGNDSGSGSGNQGDETLRAFHMLHKSGADKAAVVKVAIEVLAAQFTKILRLETEMEPAKPLSAFGLDSLAAVELRNWVRMEMGAELTTLDITNANSLIALSEKLVSRLPVAAGATPAA</sequence>
<dbReference type="PANTHER" id="PTHR43775:SF18">
    <property type="entry name" value="ENZYME, PUTATIVE (JCVI)-RELATED"/>
    <property type="match status" value="1"/>
</dbReference>
<feature type="region of interest" description="N-terminal hotdog fold" evidence="6">
    <location>
        <begin position="932"/>
        <end position="1069"/>
    </location>
</feature>
<evidence type="ECO:0000256" key="6">
    <source>
        <dbReference type="PROSITE-ProRule" id="PRU01363"/>
    </source>
</evidence>
<keyword evidence="5" id="KW-0511">Multifunctional enzyme</keyword>
<feature type="region of interest" description="C-terminal hotdog fold" evidence="6">
    <location>
        <begin position="1081"/>
        <end position="1240"/>
    </location>
</feature>
<dbReference type="InterPro" id="IPR020806">
    <property type="entry name" value="PKS_PP-bd"/>
</dbReference>
<evidence type="ECO:0000256" key="2">
    <source>
        <dbReference type="ARBA" id="ARBA00022553"/>
    </source>
</evidence>
<dbReference type="GO" id="GO:0031177">
    <property type="term" value="F:phosphopantetheine binding"/>
    <property type="evidence" value="ECO:0007669"/>
    <property type="project" value="InterPro"/>
</dbReference>
<dbReference type="InterPro" id="IPR032821">
    <property type="entry name" value="PKS_assoc"/>
</dbReference>
<dbReference type="SMART" id="SM00827">
    <property type="entry name" value="PKS_AT"/>
    <property type="match status" value="1"/>
</dbReference>
<keyword evidence="3" id="KW-0808">Transferase</keyword>
<feature type="compositionally biased region" description="Low complexity" evidence="7">
    <location>
        <begin position="1425"/>
        <end position="1442"/>
    </location>
</feature>
<comment type="caution">
    <text evidence="11">The sequence shown here is derived from an EMBL/GenBank/DDBJ whole genome shotgun (WGS) entry which is preliminary data.</text>
</comment>
<dbReference type="InterPro" id="IPR013154">
    <property type="entry name" value="ADH-like_N"/>
</dbReference>
<dbReference type="Proteomes" id="UP001174934">
    <property type="component" value="Unassembled WGS sequence"/>
</dbReference>
<feature type="domain" description="Ketosynthase family 3 (KS3)" evidence="9">
    <location>
        <begin position="8"/>
        <end position="435"/>
    </location>
</feature>
<dbReference type="InterPro" id="IPR020841">
    <property type="entry name" value="PKS_Beta-ketoAc_synthase_dom"/>
</dbReference>
<evidence type="ECO:0000256" key="1">
    <source>
        <dbReference type="ARBA" id="ARBA00022450"/>
    </source>
</evidence>
<feature type="active site" description="Proton donor; for dehydratase activity" evidence="6">
    <location>
        <position position="1146"/>
    </location>
</feature>
<dbReference type="GO" id="GO:0004312">
    <property type="term" value="F:fatty acid synthase activity"/>
    <property type="evidence" value="ECO:0007669"/>
    <property type="project" value="TreeGrafter"/>
</dbReference>
<dbReference type="InterPro" id="IPR011032">
    <property type="entry name" value="GroES-like_sf"/>
</dbReference>
<dbReference type="CDD" id="cd05195">
    <property type="entry name" value="enoyl_red"/>
    <property type="match status" value="1"/>
</dbReference>
<dbReference type="InterPro" id="IPR049552">
    <property type="entry name" value="PKS_DH_N"/>
</dbReference>
<proteinExistence type="predicted"/>
<dbReference type="SMART" id="SM00822">
    <property type="entry name" value="PKS_KR"/>
    <property type="match status" value="1"/>
</dbReference>
<dbReference type="InterPro" id="IPR057326">
    <property type="entry name" value="KR_dom"/>
</dbReference>
<dbReference type="GO" id="GO:0006633">
    <property type="term" value="P:fatty acid biosynthetic process"/>
    <property type="evidence" value="ECO:0007669"/>
    <property type="project" value="TreeGrafter"/>
</dbReference>
<dbReference type="SUPFAM" id="SSF55048">
    <property type="entry name" value="Probable ACP-binding domain of malonyl-CoA ACP transacylase"/>
    <property type="match status" value="1"/>
</dbReference>
<feature type="region of interest" description="Disordered" evidence="7">
    <location>
        <begin position="1407"/>
        <end position="1442"/>
    </location>
</feature>
<dbReference type="EMBL" id="JAULSR010000001">
    <property type="protein sequence ID" value="KAK0635463.1"/>
    <property type="molecule type" value="Genomic_DNA"/>
</dbReference>
<keyword evidence="12" id="KW-1185">Reference proteome</keyword>
<keyword evidence="2" id="KW-0597">Phosphoprotein</keyword>
<dbReference type="PROSITE" id="PS00012">
    <property type="entry name" value="PHOSPHOPANTETHEINE"/>
    <property type="match status" value="1"/>
</dbReference>
<evidence type="ECO:0000256" key="5">
    <source>
        <dbReference type="ARBA" id="ARBA00023268"/>
    </source>
</evidence>
<dbReference type="Gene3D" id="3.40.366.10">
    <property type="entry name" value="Malonyl-Coenzyme A Acyl Carrier Protein, domain 2"/>
    <property type="match status" value="1"/>
</dbReference>
<accession>A0AA39XK15</accession>
<dbReference type="SUPFAM" id="SSF53901">
    <property type="entry name" value="Thiolase-like"/>
    <property type="match status" value="1"/>
</dbReference>
<dbReference type="Pfam" id="PF02801">
    <property type="entry name" value="Ketoacyl-synt_C"/>
    <property type="match status" value="1"/>
</dbReference>
<feature type="active site" description="Proton acceptor; for dehydratase activity" evidence="6">
    <location>
        <position position="964"/>
    </location>
</feature>
<dbReference type="Pfam" id="PF16197">
    <property type="entry name" value="KAsynt_C_assoc"/>
    <property type="match status" value="1"/>
</dbReference>
<evidence type="ECO:0000313" key="11">
    <source>
        <dbReference type="EMBL" id="KAK0635463.1"/>
    </source>
</evidence>
<dbReference type="GO" id="GO:0016491">
    <property type="term" value="F:oxidoreductase activity"/>
    <property type="evidence" value="ECO:0007669"/>
    <property type="project" value="UniProtKB-KW"/>
</dbReference>
<name>A0AA39XK15_9PEZI</name>
<evidence type="ECO:0000259" key="10">
    <source>
        <dbReference type="PROSITE" id="PS52019"/>
    </source>
</evidence>
<dbReference type="Gene3D" id="3.40.47.10">
    <property type="match status" value="1"/>
</dbReference>
<dbReference type="SUPFAM" id="SSF51735">
    <property type="entry name" value="NAD(P)-binding Rossmann-fold domains"/>
    <property type="match status" value="3"/>
</dbReference>
<feature type="domain" description="Carrier" evidence="8">
    <location>
        <begin position="2367"/>
        <end position="2443"/>
    </location>
</feature>
<keyword evidence="1" id="KW-0596">Phosphopantetheine</keyword>
<evidence type="ECO:0000256" key="3">
    <source>
        <dbReference type="ARBA" id="ARBA00022679"/>
    </source>
</evidence>
<dbReference type="SUPFAM" id="SSF52151">
    <property type="entry name" value="FabD/lysophospholipase-like"/>
    <property type="match status" value="1"/>
</dbReference>
<dbReference type="FunFam" id="3.40.50.720:FF:000209">
    <property type="entry name" value="Polyketide synthase Pks12"/>
    <property type="match status" value="1"/>
</dbReference>
<dbReference type="Gene3D" id="3.40.50.720">
    <property type="entry name" value="NAD(P)-binding Rossmann-like Domain"/>
    <property type="match status" value="2"/>
</dbReference>
<dbReference type="InterPro" id="IPR050091">
    <property type="entry name" value="PKS_NRPS_Biosynth_Enz"/>
</dbReference>
<dbReference type="Pfam" id="PF00550">
    <property type="entry name" value="PP-binding"/>
    <property type="match status" value="1"/>
</dbReference>
<dbReference type="GO" id="GO:1901336">
    <property type="term" value="P:lactone biosynthetic process"/>
    <property type="evidence" value="ECO:0007669"/>
    <property type="project" value="UniProtKB-ARBA"/>
</dbReference>
<dbReference type="InterPro" id="IPR056501">
    <property type="entry name" value="NAD-bd_HRPKS_sdrA"/>
</dbReference>
<dbReference type="SMART" id="SM00823">
    <property type="entry name" value="PKS_PP"/>
    <property type="match status" value="1"/>
</dbReference>
<dbReference type="InterPro" id="IPR049551">
    <property type="entry name" value="PKS_DH_C"/>
</dbReference>
<keyword evidence="4" id="KW-0560">Oxidoreductase</keyword>
<dbReference type="InterPro" id="IPR014030">
    <property type="entry name" value="Ketoacyl_synth_N"/>
</dbReference>
<dbReference type="InterPro" id="IPR016035">
    <property type="entry name" value="Acyl_Trfase/lysoPLipase"/>
</dbReference>
<dbReference type="Gene3D" id="3.90.180.10">
    <property type="entry name" value="Medium-chain alcohol dehydrogenases, catalytic domain"/>
    <property type="match status" value="1"/>
</dbReference>
<dbReference type="PANTHER" id="PTHR43775">
    <property type="entry name" value="FATTY ACID SYNTHASE"/>
    <property type="match status" value="1"/>
</dbReference>
<dbReference type="InterPro" id="IPR013968">
    <property type="entry name" value="PKS_KR"/>
</dbReference>